<gene>
    <name evidence="2" type="ORF">D9T17_05150</name>
</gene>
<dbReference type="Proteomes" id="UP000275910">
    <property type="component" value="Unassembled WGS sequence"/>
</dbReference>
<keyword evidence="1" id="KW-0732">Signal</keyword>
<dbReference type="AlphaFoldDB" id="A0A3N2RL28"/>
<reference evidence="2 3" key="1">
    <citation type="submission" date="2018-10" db="EMBL/GenBank/DDBJ databases">
        <title>The genome of Lysobacter enzymogenes OH11.</title>
        <authorList>
            <person name="Liu F."/>
            <person name="Zhao Y."/>
            <person name="Qian G."/>
            <person name="Chen Y."/>
            <person name="Xu H."/>
        </authorList>
    </citation>
    <scope>NUCLEOTIDE SEQUENCE [LARGE SCALE GENOMIC DNA]</scope>
    <source>
        <strain evidence="2 3">OH11</strain>
    </source>
</reference>
<dbReference type="EMBL" id="RCTY01000015">
    <property type="protein sequence ID" value="ROU08180.1"/>
    <property type="molecule type" value="Genomic_DNA"/>
</dbReference>
<feature type="chain" id="PRO_5018255046" evidence="1">
    <location>
        <begin position="22"/>
        <end position="139"/>
    </location>
</feature>
<name>A0A3N2RL28_LYSEN</name>
<protein>
    <submittedName>
        <fullName evidence="2">G-type lysozyme inhibitor</fullName>
    </submittedName>
</protein>
<evidence type="ECO:0000256" key="1">
    <source>
        <dbReference type="SAM" id="SignalP"/>
    </source>
</evidence>
<feature type="signal peptide" evidence="1">
    <location>
        <begin position="1"/>
        <end position="21"/>
    </location>
</feature>
<accession>A0A3N2RL28</accession>
<comment type="caution">
    <text evidence="2">The sequence shown here is derived from an EMBL/GenBank/DDBJ whole genome shotgun (WGS) entry which is preliminary data.</text>
</comment>
<evidence type="ECO:0000313" key="3">
    <source>
        <dbReference type="Proteomes" id="UP000275910"/>
    </source>
</evidence>
<organism evidence="2 3">
    <name type="scientific">Lysobacter enzymogenes</name>
    <dbReference type="NCBI Taxonomy" id="69"/>
    <lineage>
        <taxon>Bacteria</taxon>
        <taxon>Pseudomonadati</taxon>
        <taxon>Pseudomonadota</taxon>
        <taxon>Gammaproteobacteria</taxon>
        <taxon>Lysobacterales</taxon>
        <taxon>Lysobacteraceae</taxon>
        <taxon>Lysobacter</taxon>
    </lineage>
</organism>
<sequence>MPIRTVALAAALWACSTAAFAADAVKRVPVHFAQGAAGAIVQGAIKGYDSVEYLVVARAGQTLRVAMSGSSNADLNVYPPAAPSEGGEALTLDTVYAKAGATHSVRLPADGQYRLQVYQSRAAARRGTLSKFALKIEVR</sequence>
<proteinExistence type="predicted"/>
<evidence type="ECO:0000313" key="2">
    <source>
        <dbReference type="EMBL" id="ROU08180.1"/>
    </source>
</evidence>
<dbReference type="RefSeq" id="WP_123646431.1">
    <property type="nucleotide sequence ID" value="NZ_RCTY01000015.1"/>
</dbReference>
<dbReference type="Gene3D" id="2.60.120.380">
    <property type="match status" value="1"/>
</dbReference>